<keyword evidence="2" id="KW-1185">Reference proteome</keyword>
<accession>A0A2T4J522</accession>
<dbReference type="EMBL" id="PZKE01000021">
    <property type="protein sequence ID" value="PTE12999.1"/>
    <property type="molecule type" value="Genomic_DNA"/>
</dbReference>
<proteinExistence type="predicted"/>
<gene>
    <name evidence="1" type="ORF">C5F44_15600</name>
</gene>
<comment type="caution">
    <text evidence="1">The sequence shown here is derived from an EMBL/GenBank/DDBJ whole genome shotgun (WGS) entry which is preliminary data.</text>
</comment>
<sequence length="327" mass="36906">MTSPFNIIAVVQGGRLAYEALLLAASLRATNPGFAGRLILAEPQPGPHWPQDPRLPDGPLRDRLAELGAEFLPFESRVFGNGYPYGNKIEAVKAAPDAPFLFLDTDTLITGSFDTVGFDFNRPSASMRREGTWPTIELYGPGYAATWKSLYDKFGLEFDSSLDLSQPDEFWQRYLYFNAGWFFHASAPAFGGRLLDYARQIRDDRPEELVCQEIFPWLDQIALPLAVHSFGGGRPGPELDGLDGDVTCHYRTIPLLYAKESDLAVQVLEEVALVKENRRLLRDWPQVKQLVYQNGGRRARAMFDQNDLPPREQMIRNALKRAGLWLR</sequence>
<name>A0A2T4J522_FUSBL</name>
<dbReference type="Proteomes" id="UP000241362">
    <property type="component" value="Unassembled WGS sequence"/>
</dbReference>
<evidence type="ECO:0000313" key="2">
    <source>
        <dbReference type="Proteomes" id="UP000241362"/>
    </source>
</evidence>
<organism evidence="1 2">
    <name type="scientific">Fuscovulum blasticum DSM 2131</name>
    <dbReference type="NCBI Taxonomy" id="1188250"/>
    <lineage>
        <taxon>Bacteria</taxon>
        <taxon>Pseudomonadati</taxon>
        <taxon>Pseudomonadota</taxon>
        <taxon>Alphaproteobacteria</taxon>
        <taxon>Rhodobacterales</taxon>
        <taxon>Paracoccaceae</taxon>
        <taxon>Pseudogemmobacter</taxon>
    </lineage>
</organism>
<protein>
    <submittedName>
        <fullName evidence="1">Uncharacterized protein</fullName>
    </submittedName>
</protein>
<dbReference type="RefSeq" id="WP_107674475.1">
    <property type="nucleotide sequence ID" value="NZ_PZKE01000021.1"/>
</dbReference>
<evidence type="ECO:0000313" key="1">
    <source>
        <dbReference type="EMBL" id="PTE12999.1"/>
    </source>
</evidence>
<dbReference type="AlphaFoldDB" id="A0A2T4J522"/>
<reference evidence="1 2" key="1">
    <citation type="submission" date="2018-03" db="EMBL/GenBank/DDBJ databases">
        <title>Rhodobacter blasticus.</title>
        <authorList>
            <person name="Meyer T.E."/>
            <person name="Miller S."/>
            <person name="Lodha T."/>
            <person name="Gandham S."/>
            <person name="Chintalapati S."/>
            <person name="Chintalapati V.R."/>
        </authorList>
    </citation>
    <scope>NUCLEOTIDE SEQUENCE [LARGE SCALE GENOMIC DNA]</scope>
    <source>
        <strain evidence="1 2">DSM 2131</strain>
    </source>
</reference>